<evidence type="ECO:0000313" key="5">
    <source>
        <dbReference type="Proteomes" id="UP001500460"/>
    </source>
</evidence>
<accession>A0ABN3JWT4</accession>
<evidence type="ECO:0000259" key="3">
    <source>
        <dbReference type="PROSITE" id="PS50801"/>
    </source>
</evidence>
<dbReference type="PANTHER" id="PTHR33495:SF2">
    <property type="entry name" value="ANTI-SIGMA FACTOR ANTAGONIST TM_1081-RELATED"/>
    <property type="match status" value="1"/>
</dbReference>
<feature type="domain" description="STAS" evidence="3">
    <location>
        <begin position="18"/>
        <end position="118"/>
    </location>
</feature>
<dbReference type="EMBL" id="BAAATK010000019">
    <property type="protein sequence ID" value="GAA2440172.1"/>
    <property type="molecule type" value="Genomic_DNA"/>
</dbReference>
<dbReference type="RefSeq" id="WP_344604040.1">
    <property type="nucleotide sequence ID" value="NZ_BAAATK010000019.1"/>
</dbReference>
<dbReference type="InterPro" id="IPR036513">
    <property type="entry name" value="STAS_dom_sf"/>
</dbReference>
<dbReference type="CDD" id="cd07043">
    <property type="entry name" value="STAS_anti-anti-sigma_factors"/>
    <property type="match status" value="1"/>
</dbReference>
<dbReference type="PROSITE" id="PS50801">
    <property type="entry name" value="STAS"/>
    <property type="match status" value="1"/>
</dbReference>
<dbReference type="Proteomes" id="UP001500460">
    <property type="component" value="Unassembled WGS sequence"/>
</dbReference>
<evidence type="ECO:0000256" key="1">
    <source>
        <dbReference type="ARBA" id="ARBA00009013"/>
    </source>
</evidence>
<dbReference type="NCBIfam" id="TIGR00377">
    <property type="entry name" value="ant_ant_sig"/>
    <property type="match status" value="1"/>
</dbReference>
<dbReference type="InterPro" id="IPR002645">
    <property type="entry name" value="STAS_dom"/>
</dbReference>
<comment type="caution">
    <text evidence="4">The sequence shown here is derived from an EMBL/GenBank/DDBJ whole genome shotgun (WGS) entry which is preliminary data.</text>
</comment>
<dbReference type="InterPro" id="IPR003658">
    <property type="entry name" value="Anti-sigma_ant"/>
</dbReference>
<sequence length="120" mass="12794">MTEIQHTLSLTRHDRPAGPVLLKVAGELDHHTAPRLTAALDDITFDAGTRLVIDLTELTYCDSTGITVLVTAYNRATAAGASLGLAGVNPDLLRVFHVVGLDQVFTFHPTVDDALAPPHS</sequence>
<dbReference type="Pfam" id="PF01740">
    <property type="entry name" value="STAS"/>
    <property type="match status" value="1"/>
</dbReference>
<dbReference type="Gene3D" id="3.30.750.24">
    <property type="entry name" value="STAS domain"/>
    <property type="match status" value="1"/>
</dbReference>
<evidence type="ECO:0000313" key="4">
    <source>
        <dbReference type="EMBL" id="GAA2440172.1"/>
    </source>
</evidence>
<reference evidence="4 5" key="1">
    <citation type="journal article" date="2019" name="Int. J. Syst. Evol. Microbiol.">
        <title>The Global Catalogue of Microorganisms (GCM) 10K type strain sequencing project: providing services to taxonomists for standard genome sequencing and annotation.</title>
        <authorList>
            <consortium name="The Broad Institute Genomics Platform"/>
            <consortium name="The Broad Institute Genome Sequencing Center for Infectious Disease"/>
            <person name="Wu L."/>
            <person name="Ma J."/>
        </authorList>
    </citation>
    <scope>NUCLEOTIDE SEQUENCE [LARGE SCALE GENOMIC DNA]</scope>
    <source>
        <strain evidence="4 5">JCM 6922</strain>
    </source>
</reference>
<dbReference type="PANTHER" id="PTHR33495">
    <property type="entry name" value="ANTI-SIGMA FACTOR ANTAGONIST TM_1081-RELATED-RELATED"/>
    <property type="match status" value="1"/>
</dbReference>
<dbReference type="SUPFAM" id="SSF52091">
    <property type="entry name" value="SpoIIaa-like"/>
    <property type="match status" value="1"/>
</dbReference>
<name>A0ABN3JWT4_9ACTN</name>
<comment type="similarity">
    <text evidence="1 2">Belongs to the anti-sigma-factor antagonist family.</text>
</comment>
<gene>
    <name evidence="4" type="ORF">GCM10010421_33130</name>
</gene>
<organism evidence="4 5">
    <name type="scientific">Streptomyces glaucus</name>
    <dbReference type="NCBI Taxonomy" id="284029"/>
    <lineage>
        <taxon>Bacteria</taxon>
        <taxon>Bacillati</taxon>
        <taxon>Actinomycetota</taxon>
        <taxon>Actinomycetes</taxon>
        <taxon>Kitasatosporales</taxon>
        <taxon>Streptomycetaceae</taxon>
        <taxon>Streptomyces</taxon>
    </lineage>
</organism>
<keyword evidence="5" id="KW-1185">Reference proteome</keyword>
<protein>
    <recommendedName>
        <fullName evidence="2">Anti-sigma factor antagonist</fullName>
    </recommendedName>
</protein>
<evidence type="ECO:0000256" key="2">
    <source>
        <dbReference type="RuleBase" id="RU003749"/>
    </source>
</evidence>
<proteinExistence type="inferred from homology"/>